<evidence type="ECO:0000256" key="7">
    <source>
        <dbReference type="SAM" id="Phobius"/>
    </source>
</evidence>
<feature type="transmembrane region" description="Helical" evidence="7">
    <location>
        <begin position="197"/>
        <end position="215"/>
    </location>
</feature>
<evidence type="ECO:0000313" key="9">
    <source>
        <dbReference type="Proteomes" id="UP001430356"/>
    </source>
</evidence>
<feature type="compositionally biased region" description="Polar residues" evidence="6">
    <location>
        <begin position="547"/>
        <end position="558"/>
    </location>
</feature>
<keyword evidence="3 7" id="KW-0812">Transmembrane</keyword>
<organism evidence="8 9">
    <name type="scientific">Novymonas esmeraldas</name>
    <dbReference type="NCBI Taxonomy" id="1808958"/>
    <lineage>
        <taxon>Eukaryota</taxon>
        <taxon>Discoba</taxon>
        <taxon>Euglenozoa</taxon>
        <taxon>Kinetoplastea</taxon>
        <taxon>Metakinetoplastina</taxon>
        <taxon>Trypanosomatida</taxon>
        <taxon>Trypanosomatidae</taxon>
        <taxon>Novymonas</taxon>
    </lineage>
</organism>
<dbReference type="NCBIfam" id="TIGR00797">
    <property type="entry name" value="matE"/>
    <property type="match status" value="1"/>
</dbReference>
<feature type="transmembrane region" description="Helical" evidence="7">
    <location>
        <begin position="47"/>
        <end position="67"/>
    </location>
</feature>
<evidence type="ECO:0000256" key="6">
    <source>
        <dbReference type="SAM" id="MobiDB-lite"/>
    </source>
</evidence>
<keyword evidence="5 7" id="KW-0472">Membrane</keyword>
<dbReference type="Pfam" id="PF01554">
    <property type="entry name" value="MatE"/>
    <property type="match status" value="2"/>
</dbReference>
<feature type="region of interest" description="Disordered" evidence="6">
    <location>
        <begin position="624"/>
        <end position="711"/>
    </location>
</feature>
<evidence type="ECO:0000256" key="3">
    <source>
        <dbReference type="ARBA" id="ARBA00022692"/>
    </source>
</evidence>
<proteinExistence type="inferred from homology"/>
<dbReference type="InterPro" id="IPR002528">
    <property type="entry name" value="MATE_fam"/>
</dbReference>
<evidence type="ECO:0000256" key="4">
    <source>
        <dbReference type="ARBA" id="ARBA00022989"/>
    </source>
</evidence>
<dbReference type="CDD" id="cd13132">
    <property type="entry name" value="MATE_eukaryotic"/>
    <property type="match status" value="1"/>
</dbReference>
<feature type="transmembrane region" description="Helical" evidence="7">
    <location>
        <begin position="410"/>
        <end position="435"/>
    </location>
</feature>
<feature type="compositionally biased region" description="Basic and acidic residues" evidence="6">
    <location>
        <begin position="507"/>
        <end position="523"/>
    </location>
</feature>
<evidence type="ECO:0000313" key="8">
    <source>
        <dbReference type="EMBL" id="KAK7201247.1"/>
    </source>
</evidence>
<comment type="subcellular location">
    <subcellularLocation>
        <location evidence="1">Membrane</location>
        <topology evidence="1">Multi-pass membrane protein</topology>
    </subcellularLocation>
</comment>
<feature type="transmembrane region" description="Helical" evidence="7">
    <location>
        <begin position="221"/>
        <end position="241"/>
    </location>
</feature>
<feature type="region of interest" description="Disordered" evidence="6">
    <location>
        <begin position="479"/>
        <end position="558"/>
    </location>
</feature>
<comment type="caution">
    <text evidence="8">The sequence shown here is derived from an EMBL/GenBank/DDBJ whole genome shotgun (WGS) entry which is preliminary data.</text>
</comment>
<name>A0AAW0F677_9TRYP</name>
<comment type="similarity">
    <text evidence="2">Belongs to the multi antimicrobial extrusion (MATE) (TC 2.A.66.1) family.</text>
</comment>
<feature type="transmembrane region" description="Helical" evidence="7">
    <location>
        <begin position="126"/>
        <end position="150"/>
    </location>
</feature>
<keyword evidence="4 7" id="KW-1133">Transmembrane helix</keyword>
<feature type="transmembrane region" description="Helical" evidence="7">
    <location>
        <begin position="79"/>
        <end position="105"/>
    </location>
</feature>
<dbReference type="GO" id="GO:1990961">
    <property type="term" value="P:xenobiotic detoxification by transmembrane export across the plasma membrane"/>
    <property type="evidence" value="ECO:0007669"/>
    <property type="project" value="InterPro"/>
</dbReference>
<dbReference type="GO" id="GO:0042910">
    <property type="term" value="F:xenobiotic transmembrane transporter activity"/>
    <property type="evidence" value="ECO:0007669"/>
    <property type="project" value="InterPro"/>
</dbReference>
<feature type="transmembrane region" description="Helical" evidence="7">
    <location>
        <begin position="441"/>
        <end position="464"/>
    </location>
</feature>
<feature type="transmembrane region" description="Helical" evidence="7">
    <location>
        <begin position="301"/>
        <end position="328"/>
    </location>
</feature>
<evidence type="ECO:0000256" key="2">
    <source>
        <dbReference type="ARBA" id="ARBA00010199"/>
    </source>
</evidence>
<dbReference type="InterPro" id="IPR045069">
    <property type="entry name" value="MATE_euk"/>
</dbReference>
<dbReference type="Proteomes" id="UP001430356">
    <property type="component" value="Unassembled WGS sequence"/>
</dbReference>
<feature type="transmembrane region" description="Helical" evidence="7">
    <location>
        <begin position="156"/>
        <end position="177"/>
    </location>
</feature>
<evidence type="ECO:0000256" key="1">
    <source>
        <dbReference type="ARBA" id="ARBA00004141"/>
    </source>
</evidence>
<protein>
    <submittedName>
        <fullName evidence="8">Membrane transporter protein</fullName>
    </submittedName>
</protein>
<gene>
    <name evidence="8" type="ORF">NESM_000186300</name>
</gene>
<accession>A0AAW0F677</accession>
<evidence type="ECO:0000256" key="5">
    <source>
        <dbReference type="ARBA" id="ARBA00023136"/>
    </source>
</evidence>
<dbReference type="EMBL" id="JAECZO010000013">
    <property type="protein sequence ID" value="KAK7201247.1"/>
    <property type="molecule type" value="Genomic_DNA"/>
</dbReference>
<feature type="region of interest" description="Disordered" evidence="6">
    <location>
        <begin position="1"/>
        <end position="30"/>
    </location>
</feature>
<dbReference type="GO" id="GO:0015297">
    <property type="term" value="F:antiporter activity"/>
    <property type="evidence" value="ECO:0007669"/>
    <property type="project" value="InterPro"/>
</dbReference>
<dbReference type="PANTHER" id="PTHR11206">
    <property type="entry name" value="MULTIDRUG RESISTANCE PROTEIN"/>
    <property type="match status" value="1"/>
</dbReference>
<dbReference type="GO" id="GO:0016020">
    <property type="term" value="C:membrane"/>
    <property type="evidence" value="ECO:0007669"/>
    <property type="project" value="UniProtKB-SubCell"/>
</dbReference>
<dbReference type="AlphaFoldDB" id="A0AAW0F677"/>
<feature type="transmembrane region" description="Helical" evidence="7">
    <location>
        <begin position="340"/>
        <end position="363"/>
    </location>
</feature>
<keyword evidence="9" id="KW-1185">Reference proteome</keyword>
<feature type="compositionally biased region" description="Low complexity" evidence="6">
    <location>
        <begin position="669"/>
        <end position="702"/>
    </location>
</feature>
<reference evidence="8 9" key="1">
    <citation type="journal article" date="2021" name="MBio">
        <title>A New Model Trypanosomatid, Novymonas esmeraldas: Genomic Perception of Its 'Candidatus Pandoraea novymonadis' Endosymbiont.</title>
        <authorList>
            <person name="Zakharova A."/>
            <person name="Saura A."/>
            <person name="Butenko A."/>
            <person name="Podesvova L."/>
            <person name="Warmusova S."/>
            <person name="Kostygov A.Y."/>
            <person name="Nenarokova A."/>
            <person name="Lukes J."/>
            <person name="Opperdoes F.R."/>
            <person name="Yurchenko V."/>
        </authorList>
    </citation>
    <scope>NUCLEOTIDE SEQUENCE [LARGE SCALE GENOMIC DNA]</scope>
    <source>
        <strain evidence="8 9">E262AT.01</strain>
    </source>
</reference>
<sequence length="711" mass="75295">MAGPETPTASHRGEDAAAVPGHSGGSGHINENTPSARLVLEVLKRSIPLGLAAVAQMSISVVLVAMVGKMVGDTELGATSLACGLLNATAFSFAAGFSGALETVLSHSYGRDPTSKLYGVYGQRMSLMLLIIAAIVGPILAFSDSVLLAIGQNAQVAHFTGQFCRASLFGVYSVMVLEMMRRYFACQHLNSQLSINLIVGAVSFPFVLWACIKVFGFIGSAVAWVILMNCMPGSLLVYLVATGKYKKTWGGWEPTALTNWGPLLRLAFPSMAMMMSEWMSLEVNLIIAGYAPTDELAAFSIVYQCSGILWSMASGIFIEAAVLVGSALGQGKPRFARRCALLCIGLAMACAVVNLTLVALFQYHIPALFTDNAIVHALFRRMLRYFAVYHFFDCVQSSMMGVLRGCGLQSLGALTIALVYSVVGVPLGAVVFFTTSMGVEALWLGPSIGVSVVGFPLYCYLFLYHIKWDELQPRTDEIPSLNTSMDERSMRAYTTTPPPSVPSSDSELQRMDSEYESHRDGGSARRHRSGTPGIGPRPDQGGRHMSNPASPTSGVHDNASFTSLNTFYIPQRSILSAPPFFASSPNPSEAHPPAILAGSVPEAGASASLPQLKLTPAQHDSAVLSPLQRGPLGSSADAGSGGHSGSAPPPPPPLSDSGVTSPALRNTRPRSASSSSSSTASRTSAPHRGPRTNRPNSSSSSGRSRDGTYRT</sequence>